<proteinExistence type="inferred from homology"/>
<dbReference type="GO" id="GO:0006633">
    <property type="term" value="P:fatty acid biosynthetic process"/>
    <property type="evidence" value="ECO:0007669"/>
    <property type="project" value="UniProtKB-UniPathway"/>
</dbReference>
<dbReference type="InterPro" id="IPR013747">
    <property type="entry name" value="ACP_syn_III_C"/>
</dbReference>
<organism evidence="7">
    <name type="scientific">Aegilops tauschii</name>
    <name type="common">Tausch's goatgrass</name>
    <name type="synonym">Aegilops squarrosa</name>
    <dbReference type="NCBI Taxonomy" id="37682"/>
    <lineage>
        <taxon>Eukaryota</taxon>
        <taxon>Viridiplantae</taxon>
        <taxon>Streptophyta</taxon>
        <taxon>Embryophyta</taxon>
        <taxon>Tracheophyta</taxon>
        <taxon>Spermatophyta</taxon>
        <taxon>Magnoliopsida</taxon>
        <taxon>Liliopsida</taxon>
        <taxon>Poales</taxon>
        <taxon>Poaceae</taxon>
        <taxon>BOP clade</taxon>
        <taxon>Pooideae</taxon>
        <taxon>Triticodae</taxon>
        <taxon>Triticeae</taxon>
        <taxon>Triticinae</taxon>
        <taxon>Aegilops</taxon>
    </lineage>
</organism>
<evidence type="ECO:0000259" key="5">
    <source>
        <dbReference type="Pfam" id="PF08392"/>
    </source>
</evidence>
<dbReference type="Pfam" id="PF08541">
    <property type="entry name" value="ACP_syn_III_C"/>
    <property type="match status" value="1"/>
</dbReference>
<dbReference type="CDD" id="cd00831">
    <property type="entry name" value="CHS_like"/>
    <property type="match status" value="1"/>
</dbReference>
<evidence type="ECO:0000256" key="3">
    <source>
        <dbReference type="ARBA" id="ARBA00023315"/>
    </source>
</evidence>
<sequence length="545" mass="59297">MDNEFGKGVGNQAKLLYRRLVGQRPHLLAVTLLLVVSSLVVMTMLSLLSLDGVYALLHGAHGIMAVSVAGAVAAAYVYALSLRPVYLVDFAGYKPAPAQELTRARTIHRYGLSGVFTAESMNFQKRILERSGLGDATHLPASIIRVPLDICLRTANEESHAVVFSVIDDLLAKTRVRPDDIGVVIVNSSLYSPTPSFTSLLMNRYCLRDDVVTHNLSGMGCSAGVIAIDLARQLLQVYHDTYALVVSTENITLNAYLGNNRPMLVTNMLFRTGGAAVLLSNRCNEWRRAKYQLIHTVRTHHGPSDKSYACVTQEEDEVGNLGVSLSKDLMSVAGDALRSNITTLGPLVLPLREQLRFLGAVVLKRVFGTTVMSCLPDFTLALEHFCIHAGGRGVLDELQKSLKLGEWHMEPSRMTLCRFGNTSSSSLWYELAYCEAKGRIKRGDRVWQIAFGSGFKCNSAVWKALRTVEGAAAVEEGSPWAQDIDVLPVHVPKCNSAVWKALRAVDAVAVGDAGSPWAQGGDVLPVHVPKVVPIDDDQASYKTAA</sequence>
<dbReference type="InterPro" id="IPR013601">
    <property type="entry name" value="FAE1_typ3_polyketide_synth"/>
</dbReference>
<name>R7WG90_AEGTA</name>
<dbReference type="SUPFAM" id="SSF53901">
    <property type="entry name" value="Thiolase-like"/>
    <property type="match status" value="2"/>
</dbReference>
<dbReference type="UniPathway" id="UPA00094"/>
<reference evidence="7" key="1">
    <citation type="submission" date="2015-06" db="UniProtKB">
        <authorList>
            <consortium name="EnsemblPlants"/>
        </authorList>
    </citation>
    <scope>IDENTIFICATION</scope>
</reference>
<keyword evidence="2 4" id="KW-0808">Transferase</keyword>
<evidence type="ECO:0000256" key="1">
    <source>
        <dbReference type="ARBA" id="ARBA00005531"/>
    </source>
</evidence>
<keyword evidence="3 4" id="KW-0012">Acyltransferase</keyword>
<comment type="similarity">
    <text evidence="1 4">Belongs to the thiolase-like superfamily. Chalcone/stilbene synthases family.</text>
</comment>
<dbReference type="InterPro" id="IPR012392">
    <property type="entry name" value="3-ktacl-CoA_syn"/>
</dbReference>
<dbReference type="EC" id="2.3.1.-" evidence="4"/>
<dbReference type="Gene3D" id="3.40.47.10">
    <property type="match status" value="1"/>
</dbReference>
<evidence type="ECO:0000256" key="4">
    <source>
        <dbReference type="PIRNR" id="PIRNR036417"/>
    </source>
</evidence>
<protein>
    <recommendedName>
        <fullName evidence="4">3-ketoacyl-CoA synthase</fullName>
        <ecNumber evidence="4">2.3.1.-</ecNumber>
    </recommendedName>
</protein>
<dbReference type="GO" id="GO:0016020">
    <property type="term" value="C:membrane"/>
    <property type="evidence" value="ECO:0007669"/>
    <property type="project" value="InterPro"/>
</dbReference>
<dbReference type="PIRSF" id="PIRSF036417">
    <property type="entry name" value="3-ktacl-CoA_syn"/>
    <property type="match status" value="1"/>
</dbReference>
<dbReference type="EnsemblPlants" id="EMT19824">
    <property type="protein sequence ID" value="EMT19824"/>
    <property type="gene ID" value="F775_13288"/>
</dbReference>
<comment type="pathway">
    <text evidence="4">Lipid metabolism; fatty acid biosynthesis.</text>
</comment>
<evidence type="ECO:0000313" key="7">
    <source>
        <dbReference type="EnsemblPlants" id="EMT19824"/>
    </source>
</evidence>
<feature type="domain" description="Beta-ketoacyl-[acyl-carrier-protein] synthase III C-terminal" evidence="6">
    <location>
        <begin position="383"/>
        <end position="463"/>
    </location>
</feature>
<evidence type="ECO:0000256" key="2">
    <source>
        <dbReference type="ARBA" id="ARBA00022679"/>
    </source>
</evidence>
<accession>R7WG90</accession>
<dbReference type="Pfam" id="PF08392">
    <property type="entry name" value="FAE1_CUT1_RppA"/>
    <property type="match status" value="1"/>
</dbReference>
<feature type="domain" description="FAE" evidence="5">
    <location>
        <begin position="83"/>
        <end position="365"/>
    </location>
</feature>
<evidence type="ECO:0000259" key="6">
    <source>
        <dbReference type="Pfam" id="PF08541"/>
    </source>
</evidence>
<dbReference type="InterPro" id="IPR016039">
    <property type="entry name" value="Thiolase-like"/>
</dbReference>
<dbReference type="AlphaFoldDB" id="R7WG90"/>
<dbReference type="PANTHER" id="PTHR31561">
    <property type="entry name" value="3-KETOACYL-COA SYNTHASE"/>
    <property type="match status" value="1"/>
</dbReference>
<dbReference type="GO" id="GO:0016747">
    <property type="term" value="F:acyltransferase activity, transferring groups other than amino-acyl groups"/>
    <property type="evidence" value="ECO:0007669"/>
    <property type="project" value="InterPro"/>
</dbReference>